<sequence>MPDYCFYTHGKQIVVLERSEVNRAIDLMVQGYKKEVEEVHAINEKQATARFADIRKNNDIDRHNFLAGASVMPLIGVLTAMAAFLFWRKK</sequence>
<organism evidence="2 3">
    <name type="scientific">Enterobacter agglomerans</name>
    <name type="common">Erwinia herbicola</name>
    <name type="synonym">Pantoea agglomerans</name>
    <dbReference type="NCBI Taxonomy" id="549"/>
    <lineage>
        <taxon>Bacteria</taxon>
        <taxon>Pseudomonadati</taxon>
        <taxon>Pseudomonadota</taxon>
        <taxon>Gammaproteobacteria</taxon>
        <taxon>Enterobacterales</taxon>
        <taxon>Erwiniaceae</taxon>
        <taxon>Pantoea</taxon>
        <taxon>Pantoea agglomerans group</taxon>
    </lineage>
</organism>
<gene>
    <name evidence="2" type="ORF">C7430_101674</name>
</gene>
<protein>
    <submittedName>
        <fullName evidence="2">Uncharacterized protein</fullName>
    </submittedName>
</protein>
<dbReference type="AlphaFoldDB" id="A0ABD6XVP6"/>
<dbReference type="Proteomes" id="UP000245996">
    <property type="component" value="Unassembled WGS sequence"/>
</dbReference>
<reference evidence="2 3" key="1">
    <citation type="submission" date="2018-05" db="EMBL/GenBank/DDBJ databases">
        <title>Genomic Encyclopedia of Type Strains, Phase IV (KMG-V): Genome sequencing to study the core and pangenomes of soil and plant-associated prokaryotes.</title>
        <authorList>
            <person name="Whitman W."/>
        </authorList>
    </citation>
    <scope>NUCLEOTIDE SEQUENCE [LARGE SCALE GENOMIC DNA]</scope>
    <source>
        <strain evidence="2 3">PNG 92-11</strain>
    </source>
</reference>
<evidence type="ECO:0000313" key="3">
    <source>
        <dbReference type="Proteomes" id="UP000245996"/>
    </source>
</evidence>
<keyword evidence="1" id="KW-0812">Transmembrane</keyword>
<keyword evidence="1" id="KW-0472">Membrane</keyword>
<comment type="caution">
    <text evidence="2">The sequence shown here is derived from an EMBL/GenBank/DDBJ whole genome shotgun (WGS) entry which is preliminary data.</text>
</comment>
<dbReference type="RefSeq" id="WP_109650723.1">
    <property type="nucleotide sequence ID" value="NZ_CP134724.1"/>
</dbReference>
<proteinExistence type="predicted"/>
<feature type="transmembrane region" description="Helical" evidence="1">
    <location>
        <begin position="65"/>
        <end position="87"/>
    </location>
</feature>
<name>A0ABD6XVP6_ENTAG</name>
<evidence type="ECO:0000313" key="2">
    <source>
        <dbReference type="EMBL" id="PWJ83104.1"/>
    </source>
</evidence>
<accession>A0ABD6XVP6</accession>
<evidence type="ECO:0000256" key="1">
    <source>
        <dbReference type="SAM" id="Phobius"/>
    </source>
</evidence>
<keyword evidence="1" id="KW-1133">Transmembrane helix</keyword>
<dbReference type="EMBL" id="QGHE01000001">
    <property type="protein sequence ID" value="PWJ83104.1"/>
    <property type="molecule type" value="Genomic_DNA"/>
</dbReference>